<gene>
    <name evidence="1" type="ORF">BE17_45555</name>
</gene>
<protein>
    <submittedName>
        <fullName evidence="1">Uncharacterized protein</fullName>
    </submittedName>
</protein>
<accession>A0A150RKW1</accession>
<proteinExistence type="predicted"/>
<dbReference type="EMBL" id="JEMB01002479">
    <property type="protein sequence ID" value="KYF80925.1"/>
    <property type="molecule type" value="Genomic_DNA"/>
</dbReference>
<reference evidence="1 2" key="1">
    <citation type="submission" date="2014-02" db="EMBL/GenBank/DDBJ databases">
        <title>The small core and large imbalanced accessory genome model reveals a collaborative survival strategy of Sorangium cellulosum strains in nature.</title>
        <authorList>
            <person name="Han K."/>
            <person name="Peng R."/>
            <person name="Blom J."/>
            <person name="Li Y.-Z."/>
        </authorList>
    </citation>
    <scope>NUCLEOTIDE SEQUENCE [LARGE SCALE GENOMIC DNA]</scope>
    <source>
        <strain evidence="1 2">So0011-07</strain>
    </source>
</reference>
<evidence type="ECO:0000313" key="1">
    <source>
        <dbReference type="EMBL" id="KYF80925.1"/>
    </source>
</evidence>
<dbReference type="AlphaFoldDB" id="A0A150RKW1"/>
<organism evidence="1 2">
    <name type="scientific">Sorangium cellulosum</name>
    <name type="common">Polyangium cellulosum</name>
    <dbReference type="NCBI Taxonomy" id="56"/>
    <lineage>
        <taxon>Bacteria</taxon>
        <taxon>Pseudomonadati</taxon>
        <taxon>Myxococcota</taxon>
        <taxon>Polyangia</taxon>
        <taxon>Polyangiales</taxon>
        <taxon>Polyangiaceae</taxon>
        <taxon>Sorangium</taxon>
    </lineage>
</organism>
<dbReference type="Proteomes" id="UP000075635">
    <property type="component" value="Unassembled WGS sequence"/>
</dbReference>
<name>A0A150RKW1_SORCE</name>
<evidence type="ECO:0000313" key="2">
    <source>
        <dbReference type="Proteomes" id="UP000075635"/>
    </source>
</evidence>
<comment type="caution">
    <text evidence="1">The sequence shown here is derived from an EMBL/GenBank/DDBJ whole genome shotgun (WGS) entry which is preliminary data.</text>
</comment>
<sequence length="93" mass="10034">MKTGALDAGGRLRSSGVLEAPELEAQIRTLRAELDWLGAALLATDEKPQVVVKMIAEGEKRVASLEARLTATRIAPSVLDLEVRRPEKQARSG</sequence>